<dbReference type="EC" id="4.2.1.46" evidence="4"/>
<comment type="cofactor">
    <cofactor evidence="2">
        <name>NAD(+)</name>
        <dbReference type="ChEBI" id="CHEBI:57540"/>
    </cofactor>
</comment>
<comment type="catalytic activity">
    <reaction evidence="1">
        <text>dTDP-alpha-D-glucose = dTDP-4-dehydro-6-deoxy-alpha-D-glucose + H2O</text>
        <dbReference type="Rhea" id="RHEA:17221"/>
        <dbReference type="ChEBI" id="CHEBI:15377"/>
        <dbReference type="ChEBI" id="CHEBI:57477"/>
        <dbReference type="ChEBI" id="CHEBI:57649"/>
        <dbReference type="EC" id="4.2.1.46"/>
    </reaction>
</comment>
<dbReference type="AlphaFoldDB" id="A0A8C0NFF2"/>
<keyword evidence="6" id="KW-0456">Lyase</keyword>
<evidence type="ECO:0000313" key="10">
    <source>
        <dbReference type="Ensembl" id="ENSCAFP00030024916.1"/>
    </source>
</evidence>
<dbReference type="InterPro" id="IPR016040">
    <property type="entry name" value="NAD(P)-bd_dom"/>
</dbReference>
<proteinExistence type="inferred from homology"/>
<evidence type="ECO:0000313" key="11">
    <source>
        <dbReference type="Proteomes" id="UP000694429"/>
    </source>
</evidence>
<dbReference type="GO" id="GO:0008460">
    <property type="term" value="F:dTDP-glucose 4,6-dehydratase activity"/>
    <property type="evidence" value="ECO:0007669"/>
    <property type="project" value="UniProtKB-EC"/>
</dbReference>
<evidence type="ECO:0000256" key="3">
    <source>
        <dbReference type="ARBA" id="ARBA00008178"/>
    </source>
</evidence>
<dbReference type="Pfam" id="PF16363">
    <property type="entry name" value="GDP_Man_Dehyd"/>
    <property type="match status" value="1"/>
</dbReference>
<reference evidence="10" key="2">
    <citation type="submission" date="2025-08" db="UniProtKB">
        <authorList>
            <consortium name="Ensembl"/>
        </authorList>
    </citation>
    <scope>IDENTIFICATION</scope>
</reference>
<dbReference type="InterPro" id="IPR005888">
    <property type="entry name" value="dTDP_Gluc_deHydtase"/>
</dbReference>
<evidence type="ECO:0000256" key="2">
    <source>
        <dbReference type="ARBA" id="ARBA00001911"/>
    </source>
</evidence>
<dbReference type="OrthoDB" id="16464at2759"/>
<dbReference type="InterPro" id="IPR036291">
    <property type="entry name" value="NAD(P)-bd_dom_sf"/>
</dbReference>
<keyword evidence="5" id="KW-0520">NAD</keyword>
<evidence type="ECO:0000256" key="8">
    <source>
        <dbReference type="SAM" id="MobiDB-lite"/>
    </source>
</evidence>
<protein>
    <recommendedName>
        <fullName evidence="7">dTDP-D-glucose 4,6-dehydratase</fullName>
        <ecNumber evidence="4">4.2.1.46</ecNumber>
    </recommendedName>
</protein>
<evidence type="ECO:0000256" key="6">
    <source>
        <dbReference type="ARBA" id="ARBA00023239"/>
    </source>
</evidence>
<accession>A0A8C0NFF2</accession>
<dbReference type="FunFam" id="3.40.50.720:FF:000304">
    <property type="entry name" value="UDP-glucose 4,6-dehydratase"/>
    <property type="match status" value="1"/>
</dbReference>
<reference evidence="10" key="1">
    <citation type="submission" date="2019-03" db="EMBL/GenBank/DDBJ databases">
        <authorList>
            <person name="Warren W.C."/>
            <person name="Johnson G.S."/>
        </authorList>
    </citation>
    <scope>NUCLEOTIDE SEQUENCE [LARGE SCALE GENOMIC DNA]</scope>
    <source>
        <strain evidence="10">Basenji</strain>
    </source>
</reference>
<dbReference type="Gene3D" id="3.90.25.10">
    <property type="entry name" value="UDP-galactose 4-epimerase, domain 1"/>
    <property type="match status" value="1"/>
</dbReference>
<name>A0A8C0NFF2_CANLF</name>
<comment type="similarity">
    <text evidence="3">Belongs to the NAD(P)-dependent epimerase/dehydratase family. dTDP-glucose dehydratase subfamily.</text>
</comment>
<feature type="region of interest" description="Disordered" evidence="8">
    <location>
        <begin position="1"/>
        <end position="21"/>
    </location>
</feature>
<dbReference type="CDD" id="cd05246">
    <property type="entry name" value="dTDP_GD_SDR_e"/>
    <property type="match status" value="1"/>
</dbReference>
<dbReference type="SUPFAM" id="SSF51735">
    <property type="entry name" value="NAD(P)-binding Rossmann-fold domains"/>
    <property type="match status" value="1"/>
</dbReference>
<dbReference type="GO" id="GO:0009225">
    <property type="term" value="P:nucleotide-sugar metabolic process"/>
    <property type="evidence" value="ECO:0007669"/>
    <property type="project" value="InterPro"/>
</dbReference>
<evidence type="ECO:0000256" key="1">
    <source>
        <dbReference type="ARBA" id="ARBA00001539"/>
    </source>
</evidence>
<dbReference type="Gene3D" id="3.40.50.720">
    <property type="entry name" value="NAD(P)-binding Rossmann-like Domain"/>
    <property type="match status" value="2"/>
</dbReference>
<evidence type="ECO:0000259" key="9">
    <source>
        <dbReference type="Pfam" id="PF16363"/>
    </source>
</evidence>
<evidence type="ECO:0000256" key="5">
    <source>
        <dbReference type="ARBA" id="ARBA00023027"/>
    </source>
</evidence>
<feature type="compositionally biased region" description="Polar residues" evidence="8">
    <location>
        <begin position="1"/>
        <end position="11"/>
    </location>
</feature>
<dbReference type="Proteomes" id="UP000694429">
    <property type="component" value="Chromosome 22"/>
</dbReference>
<evidence type="ECO:0000256" key="4">
    <source>
        <dbReference type="ARBA" id="ARBA00011990"/>
    </source>
</evidence>
<feature type="domain" description="NAD(P)-binding" evidence="9">
    <location>
        <begin position="28"/>
        <end position="183"/>
    </location>
</feature>
<gene>
    <name evidence="10" type="primary">TGDS</name>
</gene>
<dbReference type="Ensembl" id="ENSCAFT00030028568.1">
    <property type="protein sequence ID" value="ENSCAFP00030024916.1"/>
    <property type="gene ID" value="ENSCAFG00030015244.1"/>
</dbReference>
<dbReference type="PANTHER" id="PTHR43000">
    <property type="entry name" value="DTDP-D-GLUCOSE 4,6-DEHYDRATASE-RELATED"/>
    <property type="match status" value="1"/>
</dbReference>
<organism evidence="10 11">
    <name type="scientific">Canis lupus familiaris</name>
    <name type="common">Dog</name>
    <name type="synonym">Canis familiaris</name>
    <dbReference type="NCBI Taxonomy" id="9615"/>
    <lineage>
        <taxon>Eukaryota</taxon>
        <taxon>Metazoa</taxon>
        <taxon>Chordata</taxon>
        <taxon>Craniata</taxon>
        <taxon>Vertebrata</taxon>
        <taxon>Euteleostomi</taxon>
        <taxon>Mammalia</taxon>
        <taxon>Eutheria</taxon>
        <taxon>Laurasiatheria</taxon>
        <taxon>Carnivora</taxon>
        <taxon>Caniformia</taxon>
        <taxon>Canidae</taxon>
        <taxon>Canis</taxon>
    </lineage>
</organism>
<sequence length="356" mass="41024">MGITSPLSTLNHPFKSDNKEGTRQASASHVIVSLVEDYPNYMIINLDKLDYCASLKNLETISNKQNYKFIQGDICNSHFVKLLFETEKIDIVLHFAAQTHVDLSFVRAFEFTYVNVYGTHVLVSAAHEARVEKFIYVSTDEVYGGSLDKEFDESSPKQPTNPYASSKAAAECFVQSYWERYKVIPKFISLLQHNRKCCIHGSGLQTRNFLYATDVVEAFLTVLKKGKPGEIYNIGTNFEMSVLQLAKELIQLIKETSSESEMETWVDYVNDRPTNDMRYPMKSEKIQGLGWRPKVPWKEGIKKTSMLCIDPFGEREIQKKFKGNVIYFYNTINSVECHDKLFSLFKLLHLLYFQQQ</sequence>
<evidence type="ECO:0000256" key="7">
    <source>
        <dbReference type="ARBA" id="ARBA00067702"/>
    </source>
</evidence>